<evidence type="ECO:0000256" key="1">
    <source>
        <dbReference type="SAM" id="SignalP"/>
    </source>
</evidence>
<reference evidence="2 3" key="1">
    <citation type="journal article" date="2018" name="Sci. Rep.">
        <title>Extensive genomic diversity among Mycobacterium marinum strains revealed by whole genome sequencing.</title>
        <authorList>
            <person name="Das S."/>
            <person name="Pettersson B.M."/>
            <person name="Behra P.R."/>
            <person name="Mallick A."/>
            <person name="Cheramie M."/>
            <person name="Ramesh M."/>
            <person name="Shirreff L."/>
            <person name="DuCote T."/>
            <person name="Dasgupta S."/>
            <person name="Ennis D.G."/>
            <person name="Kirsebom L.A."/>
        </authorList>
    </citation>
    <scope>NUCLEOTIDE SEQUENCE [LARGE SCALE GENOMIC DNA]</scope>
    <source>
        <strain evidence="2 3">Davis1</strain>
    </source>
</reference>
<organism evidence="2 3">
    <name type="scientific">Mycobacterium marinum</name>
    <dbReference type="NCBI Taxonomy" id="1781"/>
    <lineage>
        <taxon>Bacteria</taxon>
        <taxon>Bacillati</taxon>
        <taxon>Actinomycetota</taxon>
        <taxon>Actinomycetes</taxon>
        <taxon>Mycobacteriales</taxon>
        <taxon>Mycobacteriaceae</taxon>
        <taxon>Mycobacterium</taxon>
        <taxon>Mycobacterium ulcerans group</taxon>
    </lineage>
</organism>
<comment type="caution">
    <text evidence="2">The sequence shown here is derived from an EMBL/GenBank/DDBJ whole genome shotgun (WGS) entry which is preliminary data.</text>
</comment>
<dbReference type="RefSeq" id="WP_011740366.1">
    <property type="nucleotide sequence ID" value="NZ_BQLB01000063.1"/>
</dbReference>
<dbReference type="OMA" id="KCQKMGF"/>
<dbReference type="Proteomes" id="UP000257451">
    <property type="component" value="Unassembled WGS sequence"/>
</dbReference>
<proteinExistence type="predicted"/>
<accession>A0A3E2MPW1</accession>
<dbReference type="EMBL" id="PEDF01000180">
    <property type="protein sequence ID" value="RFZ34429.1"/>
    <property type="molecule type" value="Genomic_DNA"/>
</dbReference>
<protein>
    <submittedName>
        <fullName evidence="2">Uncharacterized protein</fullName>
    </submittedName>
</protein>
<feature type="signal peptide" evidence="1">
    <location>
        <begin position="1"/>
        <end position="29"/>
    </location>
</feature>
<name>A0A3E2MPW1_MYCMR</name>
<dbReference type="AlphaFoldDB" id="A0A3E2MPW1"/>
<evidence type="ECO:0000313" key="2">
    <source>
        <dbReference type="EMBL" id="RFZ34429.1"/>
    </source>
</evidence>
<gene>
    <name evidence="2" type="ORF">DAVIS_04752</name>
</gene>
<sequence length="87" mass="9241" precursor="true">MPLRRIAHAVSAILIALTALVGSSAIANADPEDATPPIIDDLLILTQPPAQDPRALHQSHPEGALEGQGRIGMVCQNHNVRCQKMGF</sequence>
<evidence type="ECO:0000313" key="3">
    <source>
        <dbReference type="Proteomes" id="UP000257451"/>
    </source>
</evidence>
<feature type="chain" id="PRO_5017678688" evidence="1">
    <location>
        <begin position="30"/>
        <end position="87"/>
    </location>
</feature>
<keyword evidence="1" id="KW-0732">Signal</keyword>